<proteinExistence type="predicted"/>
<sequence>MLKNTEGIFAIRKCFSITEALCPCKGFDLWNVTICEIVESCLLKEVRSRLTSQEQSFVKENLTRQEAETKAKNMEEEICRLQKTLEERNGQLEA</sequence>
<organism evidence="1 2">
    <name type="scientific">Pistacia integerrima</name>
    <dbReference type="NCBI Taxonomy" id="434235"/>
    <lineage>
        <taxon>Eukaryota</taxon>
        <taxon>Viridiplantae</taxon>
        <taxon>Streptophyta</taxon>
        <taxon>Embryophyta</taxon>
        <taxon>Tracheophyta</taxon>
        <taxon>Spermatophyta</taxon>
        <taxon>Magnoliopsida</taxon>
        <taxon>eudicotyledons</taxon>
        <taxon>Gunneridae</taxon>
        <taxon>Pentapetalae</taxon>
        <taxon>rosids</taxon>
        <taxon>malvids</taxon>
        <taxon>Sapindales</taxon>
        <taxon>Anacardiaceae</taxon>
        <taxon>Pistacia</taxon>
    </lineage>
</organism>
<dbReference type="Proteomes" id="UP001163603">
    <property type="component" value="Chromosome 6"/>
</dbReference>
<keyword evidence="2" id="KW-1185">Reference proteome</keyword>
<accession>A0ACC0YKG8</accession>
<gene>
    <name evidence="1" type="ORF">Pint_22425</name>
</gene>
<comment type="caution">
    <text evidence="1">The sequence shown here is derived from an EMBL/GenBank/DDBJ whole genome shotgun (WGS) entry which is preliminary data.</text>
</comment>
<evidence type="ECO:0000313" key="1">
    <source>
        <dbReference type="EMBL" id="KAJ0037870.1"/>
    </source>
</evidence>
<evidence type="ECO:0000313" key="2">
    <source>
        <dbReference type="Proteomes" id="UP001163603"/>
    </source>
</evidence>
<name>A0ACC0YKG8_9ROSI</name>
<protein>
    <submittedName>
        <fullName evidence="1">Uncharacterized protein</fullName>
    </submittedName>
</protein>
<dbReference type="EMBL" id="CM047741">
    <property type="protein sequence ID" value="KAJ0037870.1"/>
    <property type="molecule type" value="Genomic_DNA"/>
</dbReference>
<reference evidence="2" key="1">
    <citation type="journal article" date="2023" name="G3 (Bethesda)">
        <title>Genome assembly and association tests identify interacting loci associated with vigor, precocity, and sex in interspecific pistachio rootstocks.</title>
        <authorList>
            <person name="Palmer W."/>
            <person name="Jacygrad E."/>
            <person name="Sagayaradj S."/>
            <person name="Cavanaugh K."/>
            <person name="Han R."/>
            <person name="Bertier L."/>
            <person name="Beede B."/>
            <person name="Kafkas S."/>
            <person name="Golino D."/>
            <person name="Preece J."/>
            <person name="Michelmore R."/>
        </authorList>
    </citation>
    <scope>NUCLEOTIDE SEQUENCE [LARGE SCALE GENOMIC DNA]</scope>
</reference>